<dbReference type="AlphaFoldDB" id="A0A0R3KT95"/>
<evidence type="ECO:0000313" key="4">
    <source>
        <dbReference type="Proteomes" id="UP000051913"/>
    </source>
</evidence>
<comment type="caution">
    <text evidence="3">The sequence shown here is derived from an EMBL/GenBank/DDBJ whole genome shotgun (WGS) entry which is preliminary data.</text>
</comment>
<keyword evidence="3" id="KW-0378">Hydrolase</keyword>
<feature type="domain" description="Amidohydrolase-related" evidence="2">
    <location>
        <begin position="32"/>
        <end position="324"/>
    </location>
</feature>
<evidence type="ECO:0000313" key="3">
    <source>
        <dbReference type="EMBL" id="KRR09181.1"/>
    </source>
</evidence>
<keyword evidence="1" id="KW-0456">Lyase</keyword>
<dbReference type="SUPFAM" id="SSF51556">
    <property type="entry name" value="Metallo-dependent hydrolases"/>
    <property type="match status" value="1"/>
</dbReference>
<dbReference type="GO" id="GO:0005829">
    <property type="term" value="C:cytosol"/>
    <property type="evidence" value="ECO:0007669"/>
    <property type="project" value="TreeGrafter"/>
</dbReference>
<dbReference type="InterPro" id="IPR032465">
    <property type="entry name" value="ACMSD"/>
</dbReference>
<dbReference type="InterPro" id="IPR006680">
    <property type="entry name" value="Amidohydro-rel"/>
</dbReference>
<gene>
    <name evidence="3" type="ORF">CP49_09315</name>
</gene>
<accession>A0A0R3KT95</accession>
<dbReference type="GO" id="GO:0019748">
    <property type="term" value="P:secondary metabolic process"/>
    <property type="evidence" value="ECO:0007669"/>
    <property type="project" value="TreeGrafter"/>
</dbReference>
<dbReference type="GO" id="GO:0016831">
    <property type="term" value="F:carboxy-lyase activity"/>
    <property type="evidence" value="ECO:0007669"/>
    <property type="project" value="InterPro"/>
</dbReference>
<dbReference type="Gene3D" id="3.20.20.140">
    <property type="entry name" value="Metal-dependent hydrolases"/>
    <property type="match status" value="1"/>
</dbReference>
<proteinExistence type="predicted"/>
<dbReference type="OrthoDB" id="149172at2"/>
<dbReference type="GO" id="GO:0016787">
    <property type="term" value="F:hydrolase activity"/>
    <property type="evidence" value="ECO:0007669"/>
    <property type="project" value="UniProtKB-KW"/>
</dbReference>
<dbReference type="RefSeq" id="WP_057850318.1">
    <property type="nucleotide sequence ID" value="NZ_LLXX01000067.1"/>
</dbReference>
<organism evidence="3 4">
    <name type="scientific">Bradyrhizobium valentinum</name>
    <dbReference type="NCBI Taxonomy" id="1518501"/>
    <lineage>
        <taxon>Bacteria</taxon>
        <taxon>Pseudomonadati</taxon>
        <taxon>Pseudomonadota</taxon>
        <taxon>Alphaproteobacteria</taxon>
        <taxon>Hyphomicrobiales</taxon>
        <taxon>Nitrobacteraceae</taxon>
        <taxon>Bradyrhizobium</taxon>
    </lineage>
</organism>
<dbReference type="PANTHER" id="PTHR21240">
    <property type="entry name" value="2-AMINO-3-CARBOXYLMUCONATE-6-SEMIALDEHYDE DECARBOXYLASE"/>
    <property type="match status" value="1"/>
</dbReference>
<keyword evidence="4" id="KW-1185">Reference proteome</keyword>
<protein>
    <submittedName>
        <fullName evidence="3">Amidohydrolase</fullName>
    </submittedName>
</protein>
<evidence type="ECO:0000259" key="2">
    <source>
        <dbReference type="Pfam" id="PF04909"/>
    </source>
</evidence>
<evidence type="ECO:0000256" key="1">
    <source>
        <dbReference type="ARBA" id="ARBA00023239"/>
    </source>
</evidence>
<dbReference type="InterPro" id="IPR032466">
    <property type="entry name" value="Metal_Hydrolase"/>
</dbReference>
<reference evidence="3 4" key="1">
    <citation type="submission" date="2014-03" db="EMBL/GenBank/DDBJ databases">
        <title>Bradyrhizobium valentinum sp. nov., isolated from effective nodules of Lupinus mariae-josephae, a lupine endemic of basic-lime soils in Eastern Spain.</title>
        <authorList>
            <person name="Duran D."/>
            <person name="Rey L."/>
            <person name="Navarro A."/>
            <person name="Busquets A."/>
            <person name="Imperial J."/>
            <person name="Ruiz-Argueso T."/>
        </authorList>
    </citation>
    <scope>NUCLEOTIDE SEQUENCE [LARGE SCALE GENOMIC DNA]</scope>
    <source>
        <strain evidence="3 4">LmjM3</strain>
    </source>
</reference>
<dbReference type="Proteomes" id="UP000051913">
    <property type="component" value="Unassembled WGS sequence"/>
</dbReference>
<dbReference type="EMBL" id="LLXX01000067">
    <property type="protein sequence ID" value="KRR09181.1"/>
    <property type="molecule type" value="Genomic_DNA"/>
</dbReference>
<dbReference type="STRING" id="1518501.CQ10_06110"/>
<name>A0A0R3KT95_9BRAD</name>
<dbReference type="Pfam" id="PF04909">
    <property type="entry name" value="Amidohydro_2"/>
    <property type="match status" value="1"/>
</dbReference>
<dbReference type="PANTHER" id="PTHR21240:SF31">
    <property type="entry name" value="AMIDOHYDROLASE FAMILY PROTEIN (AFU_ORTHOLOGUE AFUA_7G05840)"/>
    <property type="match status" value="1"/>
</dbReference>
<sequence length="341" mass="38482">MQGKIALEEHFAIPDTLMDSAGFVPDSYWPELKERLLDIQDKRLAQMDRHGVEMMILSLNAPAVQAIPDVARANEIAIRANDFLAEQVAKRPSRFQAFAALPMQDPDLAIAELERCINALGFRGALVNGFSQIGDGKRPVYYDLPQYWPFWAAVEKTGLPFYLHPRNPLPEDCAIYEGHPWLMGPTWAFGQETAVHALRLMGSGLFDAYPKLKIILGHMGEGLPYSMWRVDHRNGWVKAPPKHKAKKKICDYFDANFFLTTSGNFRTQTLIDSILEIGSDRILFSVDWPFENVDHASDWFNSASISENDRLKIGRRNAIDLFKLDLGETTVAGHSIHQAAE</sequence>